<evidence type="ECO:0000313" key="8">
    <source>
        <dbReference type="Proteomes" id="UP000614272"/>
    </source>
</evidence>
<dbReference type="RefSeq" id="WP_099034762.1">
    <property type="nucleotide sequence ID" value="NZ_BMGJ01000004.1"/>
</dbReference>
<evidence type="ECO:0000259" key="6">
    <source>
        <dbReference type="Pfam" id="PF13361"/>
    </source>
</evidence>
<dbReference type="Pfam" id="PF13361">
    <property type="entry name" value="UvrD_C"/>
    <property type="match status" value="1"/>
</dbReference>
<dbReference type="InterPro" id="IPR014017">
    <property type="entry name" value="DNA_helicase_UvrD-like_C"/>
</dbReference>
<keyword evidence="4" id="KW-0067">ATP-binding</keyword>
<dbReference type="InterPro" id="IPR027417">
    <property type="entry name" value="P-loop_NTPase"/>
</dbReference>
<evidence type="ECO:0000256" key="2">
    <source>
        <dbReference type="ARBA" id="ARBA00022801"/>
    </source>
</evidence>
<gene>
    <name evidence="7" type="ORF">GCM10011357_13650</name>
</gene>
<keyword evidence="8" id="KW-1185">Reference proteome</keyword>
<organism evidence="7 8">
    <name type="scientific">Lacimicrobium alkaliphilum</name>
    <dbReference type="NCBI Taxonomy" id="1526571"/>
    <lineage>
        <taxon>Bacteria</taxon>
        <taxon>Pseudomonadati</taxon>
        <taxon>Pseudomonadota</taxon>
        <taxon>Gammaproteobacteria</taxon>
        <taxon>Alteromonadales</taxon>
        <taxon>Alteromonadaceae</taxon>
        <taxon>Lacimicrobium</taxon>
    </lineage>
</organism>
<proteinExistence type="predicted"/>
<evidence type="ECO:0000313" key="7">
    <source>
        <dbReference type="EMBL" id="GGD59612.1"/>
    </source>
</evidence>
<evidence type="ECO:0000256" key="4">
    <source>
        <dbReference type="ARBA" id="ARBA00022840"/>
    </source>
</evidence>
<keyword evidence="3" id="KW-0347">Helicase</keyword>
<evidence type="ECO:0000256" key="3">
    <source>
        <dbReference type="ARBA" id="ARBA00022806"/>
    </source>
</evidence>
<name>A0ABQ1RAE8_9ALTE</name>
<keyword evidence="1" id="KW-0547">Nucleotide-binding</keyword>
<dbReference type="Gene3D" id="3.40.50.300">
    <property type="entry name" value="P-loop containing nucleotide triphosphate hydrolases"/>
    <property type="match status" value="2"/>
</dbReference>
<protein>
    <recommendedName>
        <fullName evidence="5">DNA 3'-5' helicase II</fullName>
    </recommendedName>
</protein>
<dbReference type="InterPro" id="IPR000212">
    <property type="entry name" value="DNA_helicase_UvrD/REP"/>
</dbReference>
<evidence type="ECO:0000256" key="1">
    <source>
        <dbReference type="ARBA" id="ARBA00022741"/>
    </source>
</evidence>
<dbReference type="Proteomes" id="UP000614272">
    <property type="component" value="Unassembled WGS sequence"/>
</dbReference>
<accession>A0ABQ1RAE8</accession>
<evidence type="ECO:0000256" key="5">
    <source>
        <dbReference type="ARBA" id="ARBA00034923"/>
    </source>
</evidence>
<dbReference type="EMBL" id="BMGJ01000004">
    <property type="protein sequence ID" value="GGD59612.1"/>
    <property type="molecule type" value="Genomic_DNA"/>
</dbReference>
<dbReference type="PANTHER" id="PTHR11070">
    <property type="entry name" value="UVRD / RECB / PCRA DNA HELICASE FAMILY MEMBER"/>
    <property type="match status" value="1"/>
</dbReference>
<reference evidence="8" key="1">
    <citation type="journal article" date="2019" name="Int. J. Syst. Evol. Microbiol.">
        <title>The Global Catalogue of Microorganisms (GCM) 10K type strain sequencing project: providing services to taxonomists for standard genome sequencing and annotation.</title>
        <authorList>
            <consortium name="The Broad Institute Genomics Platform"/>
            <consortium name="The Broad Institute Genome Sequencing Center for Infectious Disease"/>
            <person name="Wu L."/>
            <person name="Ma J."/>
        </authorList>
    </citation>
    <scope>NUCLEOTIDE SEQUENCE [LARGE SCALE GENOMIC DNA]</scope>
    <source>
        <strain evidence="8">CGMCC 1.12923</strain>
    </source>
</reference>
<feature type="domain" description="UvrD-like helicase C-terminal" evidence="6">
    <location>
        <begin position="310"/>
        <end position="366"/>
    </location>
</feature>
<sequence length="390" mass="44610">MRLPKRAELSEEQEEFLMEAPLDSSVICVGPPGTGKTVLALYRAAVLARKNMKSDLVMHSRLLNRYVKRSLEELEIDVDTKTWHSWVYSHWRKGNGSFRIPQHSNYNPNFDKAIELISQEKPLRPQGLYWEHLIIDEGQDFPRSFYLFLMVMSHSKSIVQDRPKPVVAVFADENQRMEEEKNSTISDIKTYLPGAGFYTVTENYRNTASIALLASHFYVGMSTGLPDIPEHRPGKVPVIRKFDSLEKEMESIVRWLNNNEDLSAGIIVENTRVQSRVASAIKPLAQAKGLKVQKYKSGGNVDTIDFYSRGTITIVCHHSCKGLEFDGVFIPQVQHYQHDGVNEEFLKMKMYVMISRARTHLQLSFTDCSEPPSILKLFPASNEEALKWDI</sequence>
<keyword evidence="2" id="KW-0378">Hydrolase</keyword>
<comment type="caution">
    <text evidence="7">The sequence shown here is derived from an EMBL/GenBank/DDBJ whole genome shotgun (WGS) entry which is preliminary data.</text>
</comment>
<dbReference type="SUPFAM" id="SSF52540">
    <property type="entry name" value="P-loop containing nucleoside triphosphate hydrolases"/>
    <property type="match status" value="1"/>
</dbReference>
<dbReference type="PANTHER" id="PTHR11070:SF2">
    <property type="entry name" value="ATP-DEPENDENT DNA HELICASE SRS2"/>
    <property type="match status" value="1"/>
</dbReference>